<dbReference type="SUPFAM" id="SSF56112">
    <property type="entry name" value="Protein kinase-like (PK-like)"/>
    <property type="match status" value="1"/>
</dbReference>
<dbReference type="GO" id="GO:0004672">
    <property type="term" value="F:protein kinase activity"/>
    <property type="evidence" value="ECO:0007669"/>
    <property type="project" value="InterPro"/>
</dbReference>
<evidence type="ECO:0000313" key="3">
    <source>
        <dbReference type="Proteomes" id="UP000604825"/>
    </source>
</evidence>
<dbReference type="AlphaFoldDB" id="A0A811Q4X2"/>
<sequence length="76" mass="8329">MGDVVTFKICNYAVSKSANEKELRQTFAGTLAYMAHKVLVKNADRDTLTDVWSLACVMVEILSGRGRVGGRVELGH</sequence>
<gene>
    <name evidence="2" type="ORF">NCGR_LOCUS39119</name>
</gene>
<keyword evidence="3" id="KW-1185">Reference proteome</keyword>
<name>A0A811Q4X2_9POAL</name>
<evidence type="ECO:0000259" key="1">
    <source>
        <dbReference type="PROSITE" id="PS50011"/>
    </source>
</evidence>
<proteinExistence type="predicted"/>
<accession>A0A811Q4X2</accession>
<reference evidence="2" key="1">
    <citation type="submission" date="2020-10" db="EMBL/GenBank/DDBJ databases">
        <authorList>
            <person name="Han B."/>
            <person name="Lu T."/>
            <person name="Zhao Q."/>
            <person name="Huang X."/>
            <person name="Zhao Y."/>
        </authorList>
    </citation>
    <scope>NUCLEOTIDE SEQUENCE</scope>
</reference>
<comment type="caution">
    <text evidence="2">The sequence shown here is derived from an EMBL/GenBank/DDBJ whole genome shotgun (WGS) entry which is preliminary data.</text>
</comment>
<organism evidence="2 3">
    <name type="scientific">Miscanthus lutarioriparius</name>
    <dbReference type="NCBI Taxonomy" id="422564"/>
    <lineage>
        <taxon>Eukaryota</taxon>
        <taxon>Viridiplantae</taxon>
        <taxon>Streptophyta</taxon>
        <taxon>Embryophyta</taxon>
        <taxon>Tracheophyta</taxon>
        <taxon>Spermatophyta</taxon>
        <taxon>Magnoliopsida</taxon>
        <taxon>Liliopsida</taxon>
        <taxon>Poales</taxon>
        <taxon>Poaceae</taxon>
        <taxon>PACMAD clade</taxon>
        <taxon>Panicoideae</taxon>
        <taxon>Andropogonodae</taxon>
        <taxon>Andropogoneae</taxon>
        <taxon>Saccharinae</taxon>
        <taxon>Miscanthus</taxon>
    </lineage>
</organism>
<dbReference type="GO" id="GO:0005524">
    <property type="term" value="F:ATP binding"/>
    <property type="evidence" value="ECO:0007669"/>
    <property type="project" value="InterPro"/>
</dbReference>
<evidence type="ECO:0000313" key="2">
    <source>
        <dbReference type="EMBL" id="CAD6255578.1"/>
    </source>
</evidence>
<dbReference type="Pfam" id="PF00069">
    <property type="entry name" value="Pkinase"/>
    <property type="match status" value="1"/>
</dbReference>
<dbReference type="Gene3D" id="1.10.510.10">
    <property type="entry name" value="Transferase(Phosphotransferase) domain 1"/>
    <property type="match status" value="1"/>
</dbReference>
<feature type="domain" description="Protein kinase" evidence="1">
    <location>
        <begin position="1"/>
        <end position="76"/>
    </location>
</feature>
<dbReference type="PROSITE" id="PS50011">
    <property type="entry name" value="PROTEIN_KINASE_DOM"/>
    <property type="match status" value="1"/>
</dbReference>
<protein>
    <recommendedName>
        <fullName evidence="1">Protein kinase domain-containing protein</fullName>
    </recommendedName>
</protein>
<dbReference type="InterPro" id="IPR011009">
    <property type="entry name" value="Kinase-like_dom_sf"/>
</dbReference>
<dbReference type="Proteomes" id="UP000604825">
    <property type="component" value="Unassembled WGS sequence"/>
</dbReference>
<dbReference type="EMBL" id="CAJGYO010000010">
    <property type="protein sequence ID" value="CAD6255578.1"/>
    <property type="molecule type" value="Genomic_DNA"/>
</dbReference>
<dbReference type="InterPro" id="IPR000719">
    <property type="entry name" value="Prot_kinase_dom"/>
</dbReference>